<reference evidence="5 6" key="1">
    <citation type="journal article" date="2020" name="Microorganisms">
        <title>Osmotic Adaptation and Compatible Solute Biosynthesis of Phototrophic Bacteria as Revealed from Genome Analyses.</title>
        <authorList>
            <person name="Imhoff J.F."/>
            <person name="Rahn T."/>
            <person name="Kunzel S."/>
            <person name="Keller A."/>
            <person name="Neulinger S.C."/>
        </authorList>
    </citation>
    <scope>NUCLEOTIDE SEQUENCE [LARGE SCALE GENOMIC DNA]</scope>
    <source>
        <strain evidence="5 6">DSM 15382</strain>
    </source>
</reference>
<keyword evidence="3" id="KW-0812">Transmembrane</keyword>
<keyword evidence="6" id="KW-1185">Reference proteome</keyword>
<organism evidence="5 6">
    <name type="scientific">Paracraurococcus ruber</name>
    <dbReference type="NCBI Taxonomy" id="77675"/>
    <lineage>
        <taxon>Bacteria</taxon>
        <taxon>Pseudomonadati</taxon>
        <taxon>Pseudomonadota</taxon>
        <taxon>Alphaproteobacteria</taxon>
        <taxon>Acetobacterales</taxon>
        <taxon>Roseomonadaceae</taxon>
        <taxon>Paracraurococcus</taxon>
    </lineage>
</organism>
<evidence type="ECO:0000313" key="5">
    <source>
        <dbReference type="EMBL" id="MBK1658191.1"/>
    </source>
</evidence>
<evidence type="ECO:0000256" key="1">
    <source>
        <dbReference type="ARBA" id="ARBA00023224"/>
    </source>
</evidence>
<dbReference type="SMART" id="SM00283">
    <property type="entry name" value="MA"/>
    <property type="match status" value="1"/>
</dbReference>
<dbReference type="SUPFAM" id="SSF58104">
    <property type="entry name" value="Methyl-accepting chemotaxis protein (MCP) signaling domain"/>
    <property type="match status" value="1"/>
</dbReference>
<comment type="caution">
    <text evidence="5">The sequence shown here is derived from an EMBL/GenBank/DDBJ whole genome shotgun (WGS) entry which is preliminary data.</text>
</comment>
<evidence type="ECO:0000256" key="3">
    <source>
        <dbReference type="SAM" id="Phobius"/>
    </source>
</evidence>
<dbReference type="Proteomes" id="UP000697995">
    <property type="component" value="Unassembled WGS sequence"/>
</dbReference>
<dbReference type="Pfam" id="PF00015">
    <property type="entry name" value="MCPsignal"/>
    <property type="match status" value="1"/>
</dbReference>
<keyword evidence="3" id="KW-0472">Membrane</keyword>
<dbReference type="Gene3D" id="1.10.287.950">
    <property type="entry name" value="Methyl-accepting chemotaxis protein"/>
    <property type="match status" value="1"/>
</dbReference>
<proteinExistence type="predicted"/>
<sequence length="496" mass="49446">MLGRAMTSSAADRLASLRRMSEAAILGIVLLHGPALALTGLLLGGALLVPLLLWAGIAAAAAAAWRAGAGTPASRGTLAVALSLMPALLVEQLLGHAWQADAHMHFFAALAVTAALLDRRAVLLAAGAIALHHLLLNFALPAAVFPGGAQLGRVVFHAVIVVFEAAALCWLVDQAARAITAAEHSAREAARLAGLREAEEGAARDRAAAERRGAMLETAAELERSVTGIAGALAGASLDLSAAADALAGSTGRIATKAAGAATGAQEASMGVQTVAAAAEELSATVEEIGRRVVETASIAGATADEMRATDAVVRDLAEGAGRIGAVVGLISTIAAQTNLLALNATIEAARAGEAGKGFAVVAGEVKSLATQTARATDEISGQVAQMQHVTQRVVAAIRAVGGAVARTSEVATAIAAAVEQQGTATREISRAAQGVAASTERVTVGIGDVSTAVAGSSAEVGLVRAATAGLARQGEGLSAAIRQVTDSLRRQGEAA</sequence>
<name>A0ABS1CVC9_9PROT</name>
<evidence type="ECO:0000259" key="4">
    <source>
        <dbReference type="PROSITE" id="PS50111"/>
    </source>
</evidence>
<feature type="transmembrane region" description="Helical" evidence="3">
    <location>
        <begin position="122"/>
        <end position="145"/>
    </location>
</feature>
<feature type="transmembrane region" description="Helical" evidence="3">
    <location>
        <begin position="151"/>
        <end position="172"/>
    </location>
</feature>
<protein>
    <recommendedName>
        <fullName evidence="4">Methyl-accepting transducer domain-containing protein</fullName>
    </recommendedName>
</protein>
<evidence type="ECO:0000313" key="6">
    <source>
        <dbReference type="Proteomes" id="UP000697995"/>
    </source>
</evidence>
<dbReference type="InterPro" id="IPR004089">
    <property type="entry name" value="MCPsignal_dom"/>
</dbReference>
<feature type="transmembrane region" description="Helical" evidence="3">
    <location>
        <begin position="47"/>
        <end position="65"/>
    </location>
</feature>
<keyword evidence="3" id="KW-1133">Transmembrane helix</keyword>
<dbReference type="EMBL" id="NRSG01000041">
    <property type="protein sequence ID" value="MBK1658191.1"/>
    <property type="molecule type" value="Genomic_DNA"/>
</dbReference>
<accession>A0ABS1CVC9</accession>
<dbReference type="RefSeq" id="WP_158292037.1">
    <property type="nucleotide sequence ID" value="NZ_SMOA01000036.1"/>
</dbReference>
<evidence type="ECO:0000256" key="2">
    <source>
        <dbReference type="PROSITE-ProRule" id="PRU00284"/>
    </source>
</evidence>
<gene>
    <name evidence="5" type="ORF">CKO45_08100</name>
</gene>
<feature type="domain" description="Methyl-accepting transducer" evidence="4">
    <location>
        <begin position="236"/>
        <end position="458"/>
    </location>
</feature>
<dbReference type="PANTHER" id="PTHR32089:SF112">
    <property type="entry name" value="LYSOZYME-LIKE PROTEIN-RELATED"/>
    <property type="match status" value="1"/>
</dbReference>
<keyword evidence="1 2" id="KW-0807">Transducer</keyword>
<dbReference type="PANTHER" id="PTHR32089">
    <property type="entry name" value="METHYL-ACCEPTING CHEMOTAXIS PROTEIN MCPB"/>
    <property type="match status" value="1"/>
</dbReference>
<dbReference type="PROSITE" id="PS50111">
    <property type="entry name" value="CHEMOTAXIS_TRANSDUC_2"/>
    <property type="match status" value="1"/>
</dbReference>